<evidence type="ECO:0000256" key="7">
    <source>
        <dbReference type="SAM" id="Phobius"/>
    </source>
</evidence>
<evidence type="ECO:0000256" key="1">
    <source>
        <dbReference type="ARBA" id="ARBA00004508"/>
    </source>
</evidence>
<sequence length="196" mass="21769">EEKEREKEEYLATLPERNEDDSLQTRLIAALAYLLPLLDAAERFGWPLAAVNPGLFQLLTVPMYLLNAVPFGLGFLLVFFGMQAIAGNPETPALIRFNMRQAIQLDVMLFFPIILGTLARFALNYYEIDLPGLTILASSAVFLAVLACSLYSIVNCLMGSYAKGIPYISEVSELTLNDTRPKSKESKESKDPEKDA</sequence>
<reference evidence="9 10" key="2">
    <citation type="submission" date="2024-05" db="EMBL/GenBank/DDBJ databases">
        <authorList>
            <person name="Chen Y."/>
            <person name="Shah S."/>
            <person name="Dougan E. K."/>
            <person name="Thang M."/>
            <person name="Chan C."/>
        </authorList>
    </citation>
    <scope>NUCLEOTIDE SEQUENCE [LARGE SCALE GENOMIC DNA]</scope>
</reference>
<name>A0A9P1CN29_9DINO</name>
<comment type="subcellular location">
    <subcellularLocation>
        <location evidence="1">Plastid</location>
        <location evidence="1">Chloroplast membrane</location>
        <topology evidence="1">Multi-pass membrane protein</topology>
    </subcellularLocation>
</comment>
<evidence type="ECO:0000313" key="9">
    <source>
        <dbReference type="EMBL" id="CAL4781986.1"/>
    </source>
</evidence>
<dbReference type="InterPro" id="IPR005691">
    <property type="entry name" value="Tic20"/>
</dbReference>
<dbReference type="EMBL" id="CAMXCT020001982">
    <property type="protein sequence ID" value="CAL1148049.1"/>
    <property type="molecule type" value="Genomic_DNA"/>
</dbReference>
<feature type="transmembrane region" description="Helical" evidence="7">
    <location>
        <begin position="107"/>
        <end position="126"/>
    </location>
</feature>
<feature type="non-terminal residue" evidence="8">
    <location>
        <position position="1"/>
    </location>
</feature>
<comment type="caution">
    <text evidence="8">The sequence shown here is derived from an EMBL/GenBank/DDBJ whole genome shotgun (WGS) entry which is preliminary data.</text>
</comment>
<keyword evidence="3 7" id="KW-0812">Transmembrane</keyword>
<dbReference type="EMBL" id="CAMXCT010001982">
    <property type="protein sequence ID" value="CAI3994674.1"/>
    <property type="molecule type" value="Genomic_DNA"/>
</dbReference>
<evidence type="ECO:0000313" key="10">
    <source>
        <dbReference type="Proteomes" id="UP001152797"/>
    </source>
</evidence>
<dbReference type="Proteomes" id="UP001152797">
    <property type="component" value="Unassembled WGS sequence"/>
</dbReference>
<dbReference type="PANTHER" id="PTHR33510:SF5">
    <property type="entry name" value="PROTEIN TIC 20-II, CHLOROPLASTIC"/>
    <property type="match status" value="1"/>
</dbReference>
<feature type="compositionally biased region" description="Basic and acidic residues" evidence="6">
    <location>
        <begin position="179"/>
        <end position="196"/>
    </location>
</feature>
<evidence type="ECO:0000313" key="8">
    <source>
        <dbReference type="EMBL" id="CAI3994674.1"/>
    </source>
</evidence>
<dbReference type="Pfam" id="PF16166">
    <property type="entry name" value="TIC20"/>
    <property type="match status" value="1"/>
</dbReference>
<evidence type="ECO:0000256" key="6">
    <source>
        <dbReference type="SAM" id="MobiDB-lite"/>
    </source>
</evidence>
<comment type="similarity">
    <text evidence="2">Belongs to the Tic20 family.</text>
</comment>
<evidence type="ECO:0000256" key="4">
    <source>
        <dbReference type="ARBA" id="ARBA00022989"/>
    </source>
</evidence>
<keyword evidence="5 7" id="KW-0472">Membrane</keyword>
<gene>
    <name evidence="8" type="ORF">C1SCF055_LOCUS21304</name>
</gene>
<feature type="transmembrane region" description="Helical" evidence="7">
    <location>
        <begin position="64"/>
        <end position="86"/>
    </location>
</feature>
<dbReference type="PANTHER" id="PTHR33510">
    <property type="entry name" value="PROTEIN TIC 20-II, CHLOROPLASTIC"/>
    <property type="match status" value="1"/>
</dbReference>
<dbReference type="GO" id="GO:0031969">
    <property type="term" value="C:chloroplast membrane"/>
    <property type="evidence" value="ECO:0007669"/>
    <property type="project" value="UniProtKB-SubCell"/>
</dbReference>
<accession>A0A9P1CN29</accession>
<keyword evidence="4 7" id="KW-1133">Transmembrane helix</keyword>
<evidence type="ECO:0000256" key="5">
    <source>
        <dbReference type="ARBA" id="ARBA00023136"/>
    </source>
</evidence>
<feature type="transmembrane region" description="Helical" evidence="7">
    <location>
        <begin position="132"/>
        <end position="154"/>
    </location>
</feature>
<keyword evidence="10" id="KW-1185">Reference proteome</keyword>
<proteinExistence type="inferred from homology"/>
<protein>
    <submittedName>
        <fullName evidence="9">EF-hand domain-containing protein</fullName>
    </submittedName>
</protein>
<dbReference type="AlphaFoldDB" id="A0A9P1CN29"/>
<organism evidence="8">
    <name type="scientific">Cladocopium goreaui</name>
    <dbReference type="NCBI Taxonomy" id="2562237"/>
    <lineage>
        <taxon>Eukaryota</taxon>
        <taxon>Sar</taxon>
        <taxon>Alveolata</taxon>
        <taxon>Dinophyceae</taxon>
        <taxon>Suessiales</taxon>
        <taxon>Symbiodiniaceae</taxon>
        <taxon>Cladocopium</taxon>
    </lineage>
</organism>
<evidence type="ECO:0000256" key="2">
    <source>
        <dbReference type="ARBA" id="ARBA00009596"/>
    </source>
</evidence>
<feature type="region of interest" description="Disordered" evidence="6">
    <location>
        <begin position="177"/>
        <end position="196"/>
    </location>
</feature>
<reference evidence="8" key="1">
    <citation type="submission" date="2022-10" db="EMBL/GenBank/DDBJ databases">
        <authorList>
            <person name="Chen Y."/>
            <person name="Dougan E. K."/>
            <person name="Chan C."/>
            <person name="Rhodes N."/>
            <person name="Thang M."/>
        </authorList>
    </citation>
    <scope>NUCLEOTIDE SEQUENCE</scope>
</reference>
<dbReference type="EMBL" id="CAMXCT030001982">
    <property type="protein sequence ID" value="CAL4781986.1"/>
    <property type="molecule type" value="Genomic_DNA"/>
</dbReference>
<evidence type="ECO:0000256" key="3">
    <source>
        <dbReference type="ARBA" id="ARBA00022692"/>
    </source>
</evidence>
<dbReference type="OrthoDB" id="445479at2759"/>